<name>A0A182YPP5_ANOST</name>
<dbReference type="AlphaFoldDB" id="A0A182YPP5"/>
<keyword evidence="2" id="KW-1185">Reference proteome</keyword>
<protein>
    <submittedName>
        <fullName evidence="1">Uncharacterized protein</fullName>
    </submittedName>
</protein>
<reference evidence="1" key="2">
    <citation type="submission" date="2020-05" db="UniProtKB">
        <authorList>
            <consortium name="EnsemblMetazoa"/>
        </authorList>
    </citation>
    <scope>IDENTIFICATION</scope>
    <source>
        <strain evidence="1">Indian</strain>
    </source>
</reference>
<reference evidence="2" key="1">
    <citation type="journal article" date="2014" name="Genome Biol.">
        <title>Genome analysis of a major urban malaria vector mosquito, Anopheles stephensi.</title>
        <authorList>
            <person name="Jiang X."/>
            <person name="Peery A."/>
            <person name="Hall A.B."/>
            <person name="Sharma A."/>
            <person name="Chen X.G."/>
            <person name="Waterhouse R.M."/>
            <person name="Komissarov A."/>
            <person name="Riehle M.M."/>
            <person name="Shouche Y."/>
            <person name="Sharakhova M.V."/>
            <person name="Lawson D."/>
            <person name="Pakpour N."/>
            <person name="Arensburger P."/>
            <person name="Davidson V.L."/>
            <person name="Eiglmeier K."/>
            <person name="Emrich S."/>
            <person name="George P."/>
            <person name="Kennedy R.C."/>
            <person name="Mane S.P."/>
            <person name="Maslen G."/>
            <person name="Oringanje C."/>
            <person name="Qi Y."/>
            <person name="Settlage R."/>
            <person name="Tojo M."/>
            <person name="Tubio J.M."/>
            <person name="Unger M.F."/>
            <person name="Wang B."/>
            <person name="Vernick K.D."/>
            <person name="Ribeiro J.M."/>
            <person name="James A.A."/>
            <person name="Michel K."/>
            <person name="Riehle M.A."/>
            <person name="Luckhart S."/>
            <person name="Sharakhov I.V."/>
            <person name="Tu Z."/>
        </authorList>
    </citation>
    <scope>NUCLEOTIDE SEQUENCE [LARGE SCALE GENOMIC DNA]</scope>
    <source>
        <strain evidence="2">Indian</strain>
    </source>
</reference>
<dbReference type="EnsemblMetazoa" id="ASTEI10431-RA">
    <property type="protein sequence ID" value="ASTEI10431-PA"/>
    <property type="gene ID" value="ASTEI10431"/>
</dbReference>
<organism evidence="1 2">
    <name type="scientific">Anopheles stephensi</name>
    <name type="common">Indo-Pakistan malaria mosquito</name>
    <dbReference type="NCBI Taxonomy" id="30069"/>
    <lineage>
        <taxon>Eukaryota</taxon>
        <taxon>Metazoa</taxon>
        <taxon>Ecdysozoa</taxon>
        <taxon>Arthropoda</taxon>
        <taxon>Hexapoda</taxon>
        <taxon>Insecta</taxon>
        <taxon>Pterygota</taxon>
        <taxon>Neoptera</taxon>
        <taxon>Endopterygota</taxon>
        <taxon>Diptera</taxon>
        <taxon>Nematocera</taxon>
        <taxon>Culicoidea</taxon>
        <taxon>Culicidae</taxon>
        <taxon>Anophelinae</taxon>
        <taxon>Anopheles</taxon>
    </lineage>
</organism>
<accession>A0A182YPP5</accession>
<proteinExistence type="predicted"/>
<sequence length="62" mass="6529">MVFTLAVANKVFGAFGTLPKNFPTPAVTVNEDVSVPVPAEEAHPVEDLDSSACRELLSNAQS</sequence>
<evidence type="ECO:0000313" key="1">
    <source>
        <dbReference type="EnsemblMetazoa" id="ASTEI10431-PA"/>
    </source>
</evidence>
<dbReference type="VEuPathDB" id="VectorBase:ASTE002679"/>
<dbReference type="Proteomes" id="UP000076408">
    <property type="component" value="Unassembled WGS sequence"/>
</dbReference>
<dbReference type="STRING" id="30069.A0A182YPP5"/>
<evidence type="ECO:0000313" key="2">
    <source>
        <dbReference type="Proteomes" id="UP000076408"/>
    </source>
</evidence>
<dbReference type="VEuPathDB" id="VectorBase:ASTEI10431"/>